<dbReference type="AlphaFoldDB" id="A0AAV6SWC6"/>
<organism evidence="1 2">
    <name type="scientific">Solea senegalensis</name>
    <name type="common">Senegalese sole</name>
    <dbReference type="NCBI Taxonomy" id="28829"/>
    <lineage>
        <taxon>Eukaryota</taxon>
        <taxon>Metazoa</taxon>
        <taxon>Chordata</taxon>
        <taxon>Craniata</taxon>
        <taxon>Vertebrata</taxon>
        <taxon>Euteleostomi</taxon>
        <taxon>Actinopterygii</taxon>
        <taxon>Neopterygii</taxon>
        <taxon>Teleostei</taxon>
        <taxon>Neoteleostei</taxon>
        <taxon>Acanthomorphata</taxon>
        <taxon>Carangaria</taxon>
        <taxon>Pleuronectiformes</taxon>
        <taxon>Pleuronectoidei</taxon>
        <taxon>Soleidae</taxon>
        <taxon>Solea</taxon>
    </lineage>
</organism>
<dbReference type="EMBL" id="JAGKHQ010000003">
    <property type="protein sequence ID" value="KAG7521179.1"/>
    <property type="molecule type" value="Genomic_DNA"/>
</dbReference>
<sequence length="98" mass="11018">KTNAFSEPPDAETSTESQSFSFSRVTFINNLFTEGTHALSLQHGYKVMRVVTHLNQCLLRCEATLLVFVARQRGWMKQLPGHHGGEDSDMLCYGEEAL</sequence>
<proteinExistence type="predicted"/>
<dbReference type="Proteomes" id="UP000693946">
    <property type="component" value="Linkage Group LG11"/>
</dbReference>
<comment type="caution">
    <text evidence="1">The sequence shown here is derived from an EMBL/GenBank/DDBJ whole genome shotgun (WGS) entry which is preliminary data.</text>
</comment>
<keyword evidence="2" id="KW-1185">Reference proteome</keyword>
<gene>
    <name evidence="1" type="ORF">JOB18_044035</name>
</gene>
<reference evidence="1 2" key="1">
    <citation type="journal article" date="2021" name="Sci. Rep.">
        <title>Chromosome anchoring in Senegalese sole (Solea senegalensis) reveals sex-associated markers and genome rearrangements in flatfish.</title>
        <authorList>
            <person name="Guerrero-Cozar I."/>
            <person name="Gomez-Garrido J."/>
            <person name="Berbel C."/>
            <person name="Martinez-Blanch J.F."/>
            <person name="Alioto T."/>
            <person name="Claros M.G."/>
            <person name="Gagnaire P.A."/>
            <person name="Manchado M."/>
        </authorList>
    </citation>
    <scope>NUCLEOTIDE SEQUENCE [LARGE SCALE GENOMIC DNA]</scope>
    <source>
        <strain evidence="1">Sse05_10M</strain>
    </source>
</reference>
<name>A0AAV6SWC6_SOLSE</name>
<evidence type="ECO:0000313" key="2">
    <source>
        <dbReference type="Proteomes" id="UP000693946"/>
    </source>
</evidence>
<feature type="non-terminal residue" evidence="1">
    <location>
        <position position="1"/>
    </location>
</feature>
<protein>
    <submittedName>
        <fullName evidence="1">Uncharacterized protein</fullName>
    </submittedName>
</protein>
<evidence type="ECO:0000313" key="1">
    <source>
        <dbReference type="EMBL" id="KAG7521179.1"/>
    </source>
</evidence>
<accession>A0AAV6SWC6</accession>